<dbReference type="SMART" id="SM00342">
    <property type="entry name" value="HTH_ARAC"/>
    <property type="match status" value="1"/>
</dbReference>
<evidence type="ECO:0000256" key="2">
    <source>
        <dbReference type="ARBA" id="ARBA00023163"/>
    </source>
</evidence>
<keyword evidence="2" id="KW-0804">Transcription</keyword>
<evidence type="ECO:0000259" key="3">
    <source>
        <dbReference type="PROSITE" id="PS01124"/>
    </source>
</evidence>
<organism evidence="4 5">
    <name type="scientific">Rouxiella chamberiensis</name>
    <dbReference type="NCBI Taxonomy" id="1513468"/>
    <lineage>
        <taxon>Bacteria</taxon>
        <taxon>Pseudomonadati</taxon>
        <taxon>Pseudomonadota</taxon>
        <taxon>Gammaproteobacteria</taxon>
        <taxon>Enterobacterales</taxon>
        <taxon>Yersiniaceae</taxon>
        <taxon>Rouxiella</taxon>
    </lineage>
</organism>
<dbReference type="InterPro" id="IPR029062">
    <property type="entry name" value="Class_I_gatase-like"/>
</dbReference>
<proteinExistence type="predicted"/>
<dbReference type="Gene3D" id="1.10.10.60">
    <property type="entry name" value="Homeodomain-like"/>
    <property type="match status" value="1"/>
</dbReference>
<dbReference type="EMBL" id="CP114058">
    <property type="protein sequence ID" value="WAT02331.1"/>
    <property type="molecule type" value="Genomic_DNA"/>
</dbReference>
<feature type="domain" description="HTH araC/xylS-type" evidence="3">
    <location>
        <begin position="218"/>
        <end position="316"/>
    </location>
</feature>
<reference evidence="4" key="1">
    <citation type="submission" date="2022-12" db="EMBL/GenBank/DDBJ databases">
        <title>Complete genome sequence of an Australian strain of Rouxiella badensis DAR84756 and resolution of the R. badensis DSM100043 and R. chamberiensis DSM28324 genomes.</title>
        <authorList>
            <person name="Paul S."/>
            <person name="Anderson P.J."/>
            <person name="Maynard G."/>
            <person name="Dyall-Smith M."/>
            <person name="Kudinha T."/>
        </authorList>
    </citation>
    <scope>NUCLEOTIDE SEQUENCE</scope>
    <source>
        <strain evidence="4">DSM 28324</strain>
    </source>
</reference>
<dbReference type="SUPFAM" id="SSF46689">
    <property type="entry name" value="Homeodomain-like"/>
    <property type="match status" value="2"/>
</dbReference>
<dbReference type="InterPro" id="IPR009057">
    <property type="entry name" value="Homeodomain-like_sf"/>
</dbReference>
<dbReference type="Pfam" id="PF01965">
    <property type="entry name" value="DJ-1_PfpI"/>
    <property type="match status" value="1"/>
</dbReference>
<dbReference type="Gene3D" id="3.40.50.880">
    <property type="match status" value="1"/>
</dbReference>
<evidence type="ECO:0000313" key="4">
    <source>
        <dbReference type="EMBL" id="WAT02331.1"/>
    </source>
</evidence>
<dbReference type="Pfam" id="PF12833">
    <property type="entry name" value="HTH_18"/>
    <property type="match status" value="1"/>
</dbReference>
<accession>A0ABY7HSD9</accession>
<keyword evidence="5" id="KW-1185">Reference proteome</keyword>
<keyword evidence="1" id="KW-0805">Transcription regulation</keyword>
<dbReference type="RefSeq" id="WP_045047880.1">
    <property type="nucleotide sequence ID" value="NZ_CP114058.1"/>
</dbReference>
<sequence length="335" mass="36986">MLKIVQILAIPGVQLLDVSGPLDVFAEVNQQLGRKIYQLEVIALDDLQVVTSSGISLLAETRLCDTPSQKPDTFLIAGAPDISRFKPDSAELDAIKQRAMMSRRYGSVCTGAMLLAETGLLEGHRITTHWSIAETLSQKYPGIQVDADAIYIAEGPLRTAAGVTSGLDLALRMVEEDMGREVALNVAAQLVMFFKRPGGQMQFSRAGKSSIGGRSALQDVQRWVIGTLQDTHSVQTMANHMGVSTRHLTRLFTHEMSQTPSEWLEQARVNHARHLLESSLLSPKQIAAQCGYRSIDILRRAFIRQLNVSPAQYRQRFKGDVKTPDDGENSRDDEC</sequence>
<protein>
    <submittedName>
        <fullName evidence="4">Helix-turn-helix domain-containing protein</fullName>
    </submittedName>
</protein>
<dbReference type="PANTHER" id="PTHR43130">
    <property type="entry name" value="ARAC-FAMILY TRANSCRIPTIONAL REGULATOR"/>
    <property type="match status" value="1"/>
</dbReference>
<dbReference type="InterPro" id="IPR018060">
    <property type="entry name" value="HTH_AraC"/>
</dbReference>
<dbReference type="InterPro" id="IPR002818">
    <property type="entry name" value="DJ-1/PfpI"/>
</dbReference>
<evidence type="ECO:0000313" key="5">
    <source>
        <dbReference type="Proteomes" id="UP001164712"/>
    </source>
</evidence>
<dbReference type="InterPro" id="IPR052158">
    <property type="entry name" value="INH-QAR"/>
</dbReference>
<dbReference type="Proteomes" id="UP001164712">
    <property type="component" value="Chromosome"/>
</dbReference>
<dbReference type="SUPFAM" id="SSF52317">
    <property type="entry name" value="Class I glutamine amidotransferase-like"/>
    <property type="match status" value="1"/>
</dbReference>
<evidence type="ECO:0000256" key="1">
    <source>
        <dbReference type="ARBA" id="ARBA00023015"/>
    </source>
</evidence>
<gene>
    <name evidence="4" type="ORF">O1V66_06880</name>
</gene>
<dbReference type="PROSITE" id="PS01124">
    <property type="entry name" value="HTH_ARAC_FAMILY_2"/>
    <property type="match status" value="1"/>
</dbReference>
<dbReference type="CDD" id="cd03137">
    <property type="entry name" value="GATase1_AraC_1"/>
    <property type="match status" value="1"/>
</dbReference>
<name>A0ABY7HSD9_9GAMM</name>
<dbReference type="PANTHER" id="PTHR43130:SF3">
    <property type="entry name" value="HTH-TYPE TRANSCRIPTIONAL REGULATOR RV1931C"/>
    <property type="match status" value="1"/>
</dbReference>